<organism evidence="4 5">
    <name type="scientific">Mytilus coruscus</name>
    <name type="common">Sea mussel</name>
    <dbReference type="NCBI Taxonomy" id="42192"/>
    <lineage>
        <taxon>Eukaryota</taxon>
        <taxon>Metazoa</taxon>
        <taxon>Spiralia</taxon>
        <taxon>Lophotrochozoa</taxon>
        <taxon>Mollusca</taxon>
        <taxon>Bivalvia</taxon>
        <taxon>Autobranchia</taxon>
        <taxon>Pteriomorphia</taxon>
        <taxon>Mytilida</taxon>
        <taxon>Mytiloidea</taxon>
        <taxon>Mytilidae</taxon>
        <taxon>Mytilinae</taxon>
        <taxon>Mytilus</taxon>
    </lineage>
</organism>
<dbReference type="OrthoDB" id="6136269at2759"/>
<feature type="transmembrane region" description="Helical" evidence="2">
    <location>
        <begin position="183"/>
        <end position="205"/>
    </location>
</feature>
<accession>A0A6J7ZWE7</accession>
<keyword evidence="5" id="KW-1185">Reference proteome</keyword>
<feature type="region of interest" description="Disordered" evidence="1">
    <location>
        <begin position="349"/>
        <end position="390"/>
    </location>
</feature>
<dbReference type="EMBL" id="CACVKT020000347">
    <property type="protein sequence ID" value="CAC5358404.1"/>
    <property type="molecule type" value="Genomic_DNA"/>
</dbReference>
<feature type="compositionally biased region" description="Basic and acidic residues" evidence="1">
    <location>
        <begin position="270"/>
        <end position="290"/>
    </location>
</feature>
<keyword evidence="2" id="KW-0812">Transmembrane</keyword>
<dbReference type="Proteomes" id="UP000507470">
    <property type="component" value="Unassembled WGS sequence"/>
</dbReference>
<evidence type="ECO:0000256" key="3">
    <source>
        <dbReference type="SAM" id="SignalP"/>
    </source>
</evidence>
<protein>
    <submittedName>
        <fullName evidence="4">Uncharacterized protein</fullName>
    </submittedName>
</protein>
<feature type="region of interest" description="Disordered" evidence="1">
    <location>
        <begin position="414"/>
        <end position="439"/>
    </location>
</feature>
<gene>
    <name evidence="4" type="ORF">MCOR_1670</name>
</gene>
<evidence type="ECO:0000256" key="2">
    <source>
        <dbReference type="SAM" id="Phobius"/>
    </source>
</evidence>
<feature type="compositionally biased region" description="Acidic residues" evidence="1">
    <location>
        <begin position="381"/>
        <end position="390"/>
    </location>
</feature>
<dbReference type="AlphaFoldDB" id="A0A6J7ZWE7"/>
<evidence type="ECO:0000256" key="1">
    <source>
        <dbReference type="SAM" id="MobiDB-lite"/>
    </source>
</evidence>
<feature type="region of interest" description="Disordered" evidence="1">
    <location>
        <begin position="270"/>
        <end position="306"/>
    </location>
</feature>
<proteinExistence type="predicted"/>
<reference evidence="4 5" key="1">
    <citation type="submission" date="2020-06" db="EMBL/GenBank/DDBJ databases">
        <authorList>
            <person name="Li R."/>
            <person name="Bekaert M."/>
        </authorList>
    </citation>
    <scope>NUCLEOTIDE SEQUENCE [LARGE SCALE GENOMIC DNA]</scope>
    <source>
        <strain evidence="5">wild</strain>
    </source>
</reference>
<keyword evidence="3" id="KW-0732">Signal</keyword>
<feature type="compositionally biased region" description="Basic and acidic residues" evidence="1">
    <location>
        <begin position="354"/>
        <end position="380"/>
    </location>
</feature>
<feature type="signal peptide" evidence="3">
    <location>
        <begin position="1"/>
        <end position="22"/>
    </location>
</feature>
<sequence length="640" mass="71809">MRWILKSPGWIYLVLTWVCVYGVTTTKGSTIATTESVTSASKIVTSASQNTPITVTSTTINQTLTSSNATANYTTNDTTTVSNQIVTNSTITSTDTNTVTMDTTASTMPYNTTTETTIEVTTPVNSTINVNDNMTAVINATTTYMHDNVTTFINSTTTQIITSSSNDTAVDKMFDQKAFPSEIVAIIAGAVSGVLVIFVVIIAIIKFKKRSNRSLGKRYEVKSRAFTESVAFSDNRESKMSNNDLQRISDGNQNYHMIDEEIFLSNRKDNDRSKDLTDREQKCDAEKVENGSRTSDSGIDVNLDEKNFKPKTSAKFEGDDKPYIKRDGDVEHVYTKSVKRAEITENDNSYAVDTESKDKSKLNSENREVNKTNESDKTNGDEEIEDDEEVYINAYSASSSDTTKAVNNVEIENKHKLEQHPGNLEIKESNESEKTNGDEYLEDDDEVYVNAYSASSSDSIKAVNNETCIESLRSAVAKTDNDDVYDFAVPIDDDEKVEEKTKNESEISHVNNINIEADDHYEVSKETPNKLETVSEDAIYYNEQEDVDDVIYHNNEMDNNKTSQENLDDDTYDCAMSTISHENNSDDIYDSTKESNYDVTQHASEKKRFFIRPSTDDNYDHCELPTEREDYDLVELPENC</sequence>
<keyword evidence="2" id="KW-0472">Membrane</keyword>
<evidence type="ECO:0000313" key="4">
    <source>
        <dbReference type="EMBL" id="CAC5358404.1"/>
    </source>
</evidence>
<keyword evidence="2" id="KW-1133">Transmembrane helix</keyword>
<feature type="chain" id="PRO_5027041762" evidence="3">
    <location>
        <begin position="23"/>
        <end position="640"/>
    </location>
</feature>
<feature type="compositionally biased region" description="Basic and acidic residues" evidence="1">
    <location>
        <begin position="414"/>
        <end position="437"/>
    </location>
</feature>
<name>A0A6J7ZWE7_MYTCO</name>
<evidence type="ECO:0000313" key="5">
    <source>
        <dbReference type="Proteomes" id="UP000507470"/>
    </source>
</evidence>